<comment type="similarity">
    <text evidence="1">Belongs to the helicase family. RecQ subfamily.</text>
</comment>
<keyword evidence="3" id="KW-0067">ATP-binding</keyword>
<dbReference type="InterPro" id="IPR027417">
    <property type="entry name" value="P-loop_NTPase"/>
</dbReference>
<keyword evidence="4" id="KW-0238">DNA-binding</keyword>
<dbReference type="InterPro" id="IPR001650">
    <property type="entry name" value="Helicase_C-like"/>
</dbReference>
<dbReference type="EC" id="5.6.2.4" evidence="7"/>
<dbReference type="GO" id="GO:0009378">
    <property type="term" value="F:four-way junction helicase activity"/>
    <property type="evidence" value="ECO:0007669"/>
    <property type="project" value="TreeGrafter"/>
</dbReference>
<evidence type="ECO:0000256" key="6">
    <source>
        <dbReference type="ARBA" id="ARBA00034617"/>
    </source>
</evidence>
<feature type="region of interest" description="Disordered" evidence="8">
    <location>
        <begin position="391"/>
        <end position="420"/>
    </location>
</feature>
<dbReference type="GO" id="GO:0005694">
    <property type="term" value="C:chromosome"/>
    <property type="evidence" value="ECO:0007669"/>
    <property type="project" value="TreeGrafter"/>
</dbReference>
<name>A0AAD6XXY1_9AGAR</name>
<dbReference type="GO" id="GO:0005524">
    <property type="term" value="F:ATP binding"/>
    <property type="evidence" value="ECO:0007669"/>
    <property type="project" value="UniProtKB-KW"/>
</dbReference>
<feature type="non-terminal residue" evidence="11">
    <location>
        <position position="1"/>
    </location>
</feature>
<keyword evidence="11" id="KW-0378">Hydrolase</keyword>
<keyword evidence="2" id="KW-0547">Nucleotide-binding</keyword>
<dbReference type="GO" id="GO:0000724">
    <property type="term" value="P:double-strand break repair via homologous recombination"/>
    <property type="evidence" value="ECO:0007669"/>
    <property type="project" value="TreeGrafter"/>
</dbReference>
<keyword evidence="5" id="KW-0413">Isomerase</keyword>
<gene>
    <name evidence="11" type="ORF">GGX14DRAFT_319032</name>
</gene>
<dbReference type="Gene3D" id="3.40.50.300">
    <property type="entry name" value="P-loop containing nucleotide triphosphate hydrolases"/>
    <property type="match status" value="2"/>
</dbReference>
<dbReference type="Pfam" id="PF00270">
    <property type="entry name" value="DEAD"/>
    <property type="match status" value="1"/>
</dbReference>
<dbReference type="GO" id="GO:0016787">
    <property type="term" value="F:hydrolase activity"/>
    <property type="evidence" value="ECO:0007669"/>
    <property type="project" value="UniProtKB-KW"/>
</dbReference>
<sequence length="609" mass="68358">SWNTPAGASALSRIVAARIPAWRNRLTERQALPILRILDGQDVLLCTKTGDGKSALFLVPLLCHLEVSAKPEEYPRFKRDICSNPVGVVVTPTKGLARNIVDSAQRFGLEAIAYDRETIRRAFAERRNLTAEISACEKYKLVCIDPEHLRLPGWREILDTPTFQQNVIQNTIDEAHLVRDWRSFRSAYGSVGSILRSHLPEAPVVALSATLEPGEPTNSLYKTLGFAYNFTEFRFSNERLDIQFIIEPLAHGLKSRTFPQLLQYLDSGRKTVVFAPTLEIVTRIYTYLFNMEPPGVDHGRRVRTYTALCDPEFNAETLRLAKEDDQLQIIVATVALANGVDCDAIQDSISIGMPSTLAQMEQQAGRARGANGATGRAVVLVQKKDINHAKKQQAARASAASVASSTGRKQKGAPKDPMEDAKAQLLTETCCLNCVRNRIWQNSPLVDTSRSCKDASRPLACSLCAARENLVISFPPGVSVYAPFTQPPRKPRPFPIPRDEKLKKEERPIVTKKLSDFGVQLFASERDRPEYRHRPPSWFFPPSLQKRLADRVLRFTSLEHLQITLTAAKWRFHQHSSVKNLWNVIQDLQQSIVNARPKEPKKTRKRATA</sequence>
<dbReference type="PROSITE" id="PS51192">
    <property type="entry name" value="HELICASE_ATP_BIND_1"/>
    <property type="match status" value="1"/>
</dbReference>
<evidence type="ECO:0000256" key="4">
    <source>
        <dbReference type="ARBA" id="ARBA00023125"/>
    </source>
</evidence>
<dbReference type="SUPFAM" id="SSF52540">
    <property type="entry name" value="P-loop containing nucleoside triphosphate hydrolases"/>
    <property type="match status" value="1"/>
</dbReference>
<dbReference type="AlphaFoldDB" id="A0AAD6XXY1"/>
<feature type="domain" description="Helicase C-terminal" evidence="10">
    <location>
        <begin position="257"/>
        <end position="410"/>
    </location>
</feature>
<organism evidence="11 12">
    <name type="scientific">Mycena pura</name>
    <dbReference type="NCBI Taxonomy" id="153505"/>
    <lineage>
        <taxon>Eukaryota</taxon>
        <taxon>Fungi</taxon>
        <taxon>Dikarya</taxon>
        <taxon>Basidiomycota</taxon>
        <taxon>Agaricomycotina</taxon>
        <taxon>Agaricomycetes</taxon>
        <taxon>Agaricomycetidae</taxon>
        <taxon>Agaricales</taxon>
        <taxon>Marasmiineae</taxon>
        <taxon>Mycenaceae</taxon>
        <taxon>Mycena</taxon>
    </lineage>
</organism>
<comment type="catalytic activity">
    <reaction evidence="6">
        <text>Couples ATP hydrolysis with the unwinding of duplex DNA by translocating in the 3'-5' direction.</text>
        <dbReference type="EC" id="5.6.2.4"/>
    </reaction>
</comment>
<reference evidence="11" key="1">
    <citation type="submission" date="2023-03" db="EMBL/GenBank/DDBJ databases">
        <title>Massive genome expansion in bonnet fungi (Mycena s.s.) driven by repeated elements and novel gene families across ecological guilds.</title>
        <authorList>
            <consortium name="Lawrence Berkeley National Laboratory"/>
            <person name="Harder C.B."/>
            <person name="Miyauchi S."/>
            <person name="Viragh M."/>
            <person name="Kuo A."/>
            <person name="Thoen E."/>
            <person name="Andreopoulos B."/>
            <person name="Lu D."/>
            <person name="Skrede I."/>
            <person name="Drula E."/>
            <person name="Henrissat B."/>
            <person name="Morin E."/>
            <person name="Kohler A."/>
            <person name="Barry K."/>
            <person name="LaButti K."/>
            <person name="Morin E."/>
            <person name="Salamov A."/>
            <person name="Lipzen A."/>
            <person name="Mereny Z."/>
            <person name="Hegedus B."/>
            <person name="Baldrian P."/>
            <person name="Stursova M."/>
            <person name="Weitz H."/>
            <person name="Taylor A."/>
            <person name="Grigoriev I.V."/>
            <person name="Nagy L.G."/>
            <person name="Martin F."/>
            <person name="Kauserud H."/>
        </authorList>
    </citation>
    <scope>NUCLEOTIDE SEQUENCE</scope>
    <source>
        <strain evidence="11">9144</strain>
    </source>
</reference>
<evidence type="ECO:0000256" key="8">
    <source>
        <dbReference type="SAM" id="MobiDB-lite"/>
    </source>
</evidence>
<evidence type="ECO:0000256" key="3">
    <source>
        <dbReference type="ARBA" id="ARBA00022840"/>
    </source>
</evidence>
<proteinExistence type="inferred from homology"/>
<accession>A0AAD6XXY1</accession>
<evidence type="ECO:0000256" key="1">
    <source>
        <dbReference type="ARBA" id="ARBA00005446"/>
    </source>
</evidence>
<evidence type="ECO:0000259" key="9">
    <source>
        <dbReference type="PROSITE" id="PS51192"/>
    </source>
</evidence>
<dbReference type="GO" id="GO:0005737">
    <property type="term" value="C:cytoplasm"/>
    <property type="evidence" value="ECO:0007669"/>
    <property type="project" value="TreeGrafter"/>
</dbReference>
<evidence type="ECO:0000256" key="5">
    <source>
        <dbReference type="ARBA" id="ARBA00023235"/>
    </source>
</evidence>
<evidence type="ECO:0000313" key="11">
    <source>
        <dbReference type="EMBL" id="KAJ7190107.1"/>
    </source>
</evidence>
<dbReference type="Proteomes" id="UP001219525">
    <property type="component" value="Unassembled WGS sequence"/>
</dbReference>
<feature type="compositionally biased region" description="Low complexity" evidence="8">
    <location>
        <begin position="392"/>
        <end position="405"/>
    </location>
</feature>
<dbReference type="InterPro" id="IPR011545">
    <property type="entry name" value="DEAD/DEAH_box_helicase_dom"/>
</dbReference>
<protein>
    <recommendedName>
        <fullName evidence="7">DNA 3'-5' helicase</fullName>
        <ecNumber evidence="7">5.6.2.4</ecNumber>
    </recommendedName>
</protein>
<evidence type="ECO:0000256" key="7">
    <source>
        <dbReference type="ARBA" id="ARBA00034808"/>
    </source>
</evidence>
<dbReference type="GO" id="GO:0043138">
    <property type="term" value="F:3'-5' DNA helicase activity"/>
    <property type="evidence" value="ECO:0007669"/>
    <property type="project" value="UniProtKB-EC"/>
</dbReference>
<feature type="domain" description="Helicase ATP-binding" evidence="9">
    <location>
        <begin position="34"/>
        <end position="215"/>
    </location>
</feature>
<dbReference type="SMART" id="SM00487">
    <property type="entry name" value="DEXDc"/>
    <property type="match status" value="1"/>
</dbReference>
<dbReference type="PANTHER" id="PTHR13710">
    <property type="entry name" value="DNA HELICASE RECQ FAMILY MEMBER"/>
    <property type="match status" value="1"/>
</dbReference>
<keyword evidence="12" id="KW-1185">Reference proteome</keyword>
<evidence type="ECO:0000259" key="10">
    <source>
        <dbReference type="PROSITE" id="PS51194"/>
    </source>
</evidence>
<dbReference type="PANTHER" id="PTHR13710:SF105">
    <property type="entry name" value="ATP-DEPENDENT DNA HELICASE Q1"/>
    <property type="match status" value="1"/>
</dbReference>
<evidence type="ECO:0000256" key="2">
    <source>
        <dbReference type="ARBA" id="ARBA00022741"/>
    </source>
</evidence>
<comment type="caution">
    <text evidence="11">The sequence shown here is derived from an EMBL/GenBank/DDBJ whole genome shotgun (WGS) entry which is preliminary data.</text>
</comment>
<dbReference type="EMBL" id="JARJCW010000157">
    <property type="protein sequence ID" value="KAJ7190107.1"/>
    <property type="molecule type" value="Genomic_DNA"/>
</dbReference>
<dbReference type="InterPro" id="IPR014001">
    <property type="entry name" value="Helicase_ATP-bd"/>
</dbReference>
<dbReference type="GO" id="GO:0003677">
    <property type="term" value="F:DNA binding"/>
    <property type="evidence" value="ECO:0007669"/>
    <property type="project" value="UniProtKB-KW"/>
</dbReference>
<evidence type="ECO:0000313" key="12">
    <source>
        <dbReference type="Proteomes" id="UP001219525"/>
    </source>
</evidence>
<feature type="non-terminal residue" evidence="11">
    <location>
        <position position="609"/>
    </location>
</feature>
<dbReference type="Pfam" id="PF00271">
    <property type="entry name" value="Helicase_C"/>
    <property type="match status" value="1"/>
</dbReference>
<dbReference type="PROSITE" id="PS51194">
    <property type="entry name" value="HELICASE_CTER"/>
    <property type="match status" value="1"/>
</dbReference>